<dbReference type="SUPFAM" id="SSF103473">
    <property type="entry name" value="MFS general substrate transporter"/>
    <property type="match status" value="1"/>
</dbReference>
<evidence type="ECO:0000313" key="11">
    <source>
        <dbReference type="EMBL" id="KFF30543.1"/>
    </source>
</evidence>
<keyword evidence="5 9" id="KW-0812">Transmembrane</keyword>
<keyword evidence="12" id="KW-1185">Reference proteome</keyword>
<dbReference type="AlphaFoldDB" id="A0A086BNM9"/>
<gene>
    <name evidence="11" type="ORF">BBOMB_1398</name>
</gene>
<accession>A0A086BNM9</accession>
<feature type="transmembrane region" description="Helical" evidence="9">
    <location>
        <begin position="383"/>
        <end position="401"/>
    </location>
</feature>
<evidence type="ECO:0000256" key="2">
    <source>
        <dbReference type="ARBA" id="ARBA00008537"/>
    </source>
</evidence>
<feature type="transmembrane region" description="Helical" evidence="9">
    <location>
        <begin position="250"/>
        <end position="272"/>
    </location>
</feature>
<dbReference type="STRING" id="1341695.BBOMB_1398"/>
<dbReference type="InterPro" id="IPR011701">
    <property type="entry name" value="MFS"/>
</dbReference>
<feature type="transmembrane region" description="Helical" evidence="9">
    <location>
        <begin position="131"/>
        <end position="154"/>
    </location>
</feature>
<feature type="transmembrane region" description="Helical" evidence="9">
    <location>
        <begin position="455"/>
        <end position="475"/>
    </location>
</feature>
<feature type="transmembrane region" description="Helical" evidence="9">
    <location>
        <begin position="278"/>
        <end position="297"/>
    </location>
</feature>
<feature type="transmembrane region" description="Helical" evidence="9">
    <location>
        <begin position="107"/>
        <end position="124"/>
    </location>
</feature>
<feature type="transmembrane region" description="Helical" evidence="9">
    <location>
        <begin position="351"/>
        <end position="371"/>
    </location>
</feature>
<keyword evidence="4" id="KW-1003">Cell membrane</keyword>
<evidence type="ECO:0000256" key="6">
    <source>
        <dbReference type="ARBA" id="ARBA00022989"/>
    </source>
</evidence>
<evidence type="ECO:0000256" key="9">
    <source>
        <dbReference type="SAM" id="Phobius"/>
    </source>
</evidence>
<dbReference type="Pfam" id="PF07690">
    <property type="entry name" value="MFS_1"/>
    <property type="match status" value="1"/>
</dbReference>
<keyword evidence="6 9" id="KW-1133">Transmembrane helix</keyword>
<feature type="transmembrane region" description="Helical" evidence="9">
    <location>
        <begin position="62"/>
        <end position="87"/>
    </location>
</feature>
<feature type="transmembrane region" description="Helical" evidence="9">
    <location>
        <begin position="190"/>
        <end position="211"/>
    </location>
</feature>
<dbReference type="Gene3D" id="1.20.1720.10">
    <property type="entry name" value="Multidrug resistance protein D"/>
    <property type="match status" value="1"/>
</dbReference>
<evidence type="ECO:0000313" key="12">
    <source>
        <dbReference type="Proteomes" id="UP000028730"/>
    </source>
</evidence>
<comment type="similarity">
    <text evidence="2">Belongs to the major facilitator superfamily. EmrB family.</text>
</comment>
<dbReference type="Proteomes" id="UP000028730">
    <property type="component" value="Unassembled WGS sequence"/>
</dbReference>
<dbReference type="InterPro" id="IPR020846">
    <property type="entry name" value="MFS_dom"/>
</dbReference>
<dbReference type="NCBIfam" id="TIGR00711">
    <property type="entry name" value="efflux_EmrB"/>
    <property type="match status" value="1"/>
</dbReference>
<reference evidence="11 12" key="1">
    <citation type="journal article" date="2014" name="Appl. Environ. Microbiol.">
        <title>Genomic encyclopedia of type strains of the genus Bifidobacterium.</title>
        <authorList>
            <person name="Milani C."/>
            <person name="Lugli G.A."/>
            <person name="Duranti S."/>
            <person name="Turroni F."/>
            <person name="Bottacini F."/>
            <person name="Mangifesta M."/>
            <person name="Sanchez B."/>
            <person name="Viappiani A."/>
            <person name="Mancabelli L."/>
            <person name="Taminiau B."/>
            <person name="Delcenserie V."/>
            <person name="Barrangou R."/>
            <person name="Margolles A."/>
            <person name="van Sinderen D."/>
            <person name="Ventura M."/>
        </authorList>
    </citation>
    <scope>NUCLEOTIDE SEQUENCE [LARGE SCALE GENOMIC DNA]</scope>
    <source>
        <strain evidence="11 12">DSM 19703</strain>
    </source>
</reference>
<feature type="transmembrane region" description="Helical" evidence="9">
    <location>
        <begin position="217"/>
        <end position="238"/>
    </location>
</feature>
<evidence type="ECO:0000256" key="8">
    <source>
        <dbReference type="SAM" id="MobiDB-lite"/>
    </source>
</evidence>
<keyword evidence="7 9" id="KW-0472">Membrane</keyword>
<dbReference type="PANTHER" id="PTHR42718">
    <property type="entry name" value="MAJOR FACILITATOR SUPERFAMILY MULTIDRUG TRANSPORTER MFSC"/>
    <property type="match status" value="1"/>
</dbReference>
<feature type="transmembrane region" description="Helical" evidence="9">
    <location>
        <begin position="413"/>
        <end position="434"/>
    </location>
</feature>
<evidence type="ECO:0000259" key="10">
    <source>
        <dbReference type="PROSITE" id="PS50850"/>
    </source>
</evidence>
<dbReference type="PROSITE" id="PS50850">
    <property type="entry name" value="MFS"/>
    <property type="match status" value="1"/>
</dbReference>
<feature type="transmembrane region" description="Helical" evidence="9">
    <location>
        <begin position="318"/>
        <end position="339"/>
    </location>
</feature>
<comment type="subcellular location">
    <subcellularLocation>
        <location evidence="1">Cell membrane</location>
        <topology evidence="1">Multi-pass membrane protein</topology>
    </subcellularLocation>
</comment>
<dbReference type="InterPro" id="IPR004638">
    <property type="entry name" value="EmrB-like"/>
</dbReference>
<keyword evidence="3" id="KW-0813">Transport</keyword>
<feature type="region of interest" description="Disordered" evidence="8">
    <location>
        <begin position="1"/>
        <end position="53"/>
    </location>
</feature>
<dbReference type="Gene3D" id="1.20.1250.20">
    <property type="entry name" value="MFS general substrate transporter like domains"/>
    <property type="match status" value="1"/>
</dbReference>
<sequence>MSFLSQDQLQEQCSTKTADEDAHQASVDRSAIKPRGAGHPSSRTKRSGDDSPDAQNHIPGKVFLAFVASGLLSLSGVVVETATNIIFPTLMHEFHISTDTVQWMTTIYLLVVSVVVPLSVTLKARFTSKSLFVTANLCFLTGLIIDIVASNFALLLAGRALQGFGAGIALPLMFNIILEEVPPEKIGMMMGCGTLITAIAPAIGPTFGGVVVSSVGWRYIFVLLVPIILVSLVMGVYGIEQLGEVSDVPFDVLGIGLIILTFAGLIIGFGSMSSARFMSLKVAGALVVGFVALALFVMRQLRVDAPMLDVRLLRDRCLSGYMIAFFLFQCAMLGLDLVLPNYIQLVNHSSALVAGLCLLPGALLGAVFAPLSGRILDVFGPKPPLLAGPLLSLAAMASLLVLNGRLSDGAICWLYVLYMLGMGLSSGNIMTTGLQRLDGSARTMGNSFFNTAQQFAGAVGTSLSATLLAAGQAGASELSSGTVRGASFAFIVLIVVLGVQYLDLIRTVFRTN</sequence>
<evidence type="ECO:0000256" key="7">
    <source>
        <dbReference type="ARBA" id="ARBA00023136"/>
    </source>
</evidence>
<dbReference type="eggNOG" id="COG2814">
    <property type="taxonomic scope" value="Bacteria"/>
</dbReference>
<evidence type="ECO:0000256" key="1">
    <source>
        <dbReference type="ARBA" id="ARBA00004651"/>
    </source>
</evidence>
<evidence type="ECO:0000256" key="5">
    <source>
        <dbReference type="ARBA" id="ARBA00022692"/>
    </source>
</evidence>
<comment type="caution">
    <text evidence="11">The sequence shown here is derived from an EMBL/GenBank/DDBJ whole genome shotgun (WGS) entry which is preliminary data.</text>
</comment>
<evidence type="ECO:0000256" key="3">
    <source>
        <dbReference type="ARBA" id="ARBA00022448"/>
    </source>
</evidence>
<dbReference type="PANTHER" id="PTHR42718:SF9">
    <property type="entry name" value="MAJOR FACILITATOR SUPERFAMILY MULTIDRUG TRANSPORTER MFSC"/>
    <property type="match status" value="1"/>
</dbReference>
<dbReference type="InterPro" id="IPR036259">
    <property type="entry name" value="MFS_trans_sf"/>
</dbReference>
<dbReference type="PRINTS" id="PR01036">
    <property type="entry name" value="TCRTETB"/>
</dbReference>
<protein>
    <submittedName>
        <fullName evidence="11">EmrB/QacA family drug resistance transporter</fullName>
    </submittedName>
</protein>
<name>A0A086BNM9_9BIFI</name>
<dbReference type="OrthoDB" id="9812221at2"/>
<feature type="domain" description="Major facilitator superfamily (MFS) profile" evidence="10">
    <location>
        <begin position="61"/>
        <end position="510"/>
    </location>
</feature>
<feature type="transmembrane region" description="Helical" evidence="9">
    <location>
        <begin position="481"/>
        <end position="502"/>
    </location>
</feature>
<evidence type="ECO:0000256" key="4">
    <source>
        <dbReference type="ARBA" id="ARBA00022475"/>
    </source>
</evidence>
<dbReference type="EMBL" id="ATLK01000002">
    <property type="protein sequence ID" value="KFF30543.1"/>
    <property type="molecule type" value="Genomic_DNA"/>
</dbReference>
<feature type="transmembrane region" description="Helical" evidence="9">
    <location>
        <begin position="160"/>
        <end position="178"/>
    </location>
</feature>
<dbReference type="GO" id="GO:0022857">
    <property type="term" value="F:transmembrane transporter activity"/>
    <property type="evidence" value="ECO:0007669"/>
    <property type="project" value="InterPro"/>
</dbReference>
<dbReference type="GO" id="GO:0005886">
    <property type="term" value="C:plasma membrane"/>
    <property type="evidence" value="ECO:0007669"/>
    <property type="project" value="UniProtKB-SubCell"/>
</dbReference>
<dbReference type="RefSeq" id="WP_081867434.1">
    <property type="nucleotide sequence ID" value="NZ_ATLK01000002.1"/>
</dbReference>
<organism evidence="11 12">
    <name type="scientific">Bifidobacterium bombi DSM 19703</name>
    <dbReference type="NCBI Taxonomy" id="1341695"/>
    <lineage>
        <taxon>Bacteria</taxon>
        <taxon>Bacillati</taxon>
        <taxon>Actinomycetota</taxon>
        <taxon>Actinomycetes</taxon>
        <taxon>Bifidobacteriales</taxon>
        <taxon>Bifidobacteriaceae</taxon>
        <taxon>Bifidobacterium</taxon>
    </lineage>
</organism>
<proteinExistence type="inferred from homology"/>
<feature type="compositionally biased region" description="Polar residues" evidence="8">
    <location>
        <begin position="1"/>
        <end position="16"/>
    </location>
</feature>